<dbReference type="AlphaFoldDB" id="A0A6H5HDN0"/>
<dbReference type="Proteomes" id="UP000479000">
    <property type="component" value="Unassembled WGS sequence"/>
</dbReference>
<reference evidence="2 3" key="1">
    <citation type="submission" date="2020-02" db="EMBL/GenBank/DDBJ databases">
        <authorList>
            <person name="Ferguson B K."/>
        </authorList>
    </citation>
    <scope>NUCLEOTIDE SEQUENCE [LARGE SCALE GENOMIC DNA]</scope>
</reference>
<protein>
    <submittedName>
        <fullName evidence="2">Uncharacterized protein</fullName>
    </submittedName>
</protein>
<name>A0A6H5HDN0_9HEMI</name>
<feature type="region of interest" description="Disordered" evidence="1">
    <location>
        <begin position="34"/>
        <end position="53"/>
    </location>
</feature>
<evidence type="ECO:0000313" key="3">
    <source>
        <dbReference type="Proteomes" id="UP000479000"/>
    </source>
</evidence>
<keyword evidence="3" id="KW-1185">Reference proteome</keyword>
<dbReference type="EMBL" id="CADCXU010028115">
    <property type="protein sequence ID" value="CAB0014607.1"/>
    <property type="molecule type" value="Genomic_DNA"/>
</dbReference>
<accession>A0A6H5HDN0</accession>
<sequence length="109" mass="12029">MSSGQFMYVRNLCGILSRPAIQFSSEDSFRSPTRVCEGGRVRGKPVSPEGDPSAVECDHPLPHLQSTLRILCLRLCRPHGTCPPALPTLCRPLSSPRSARSPSFSYRLF</sequence>
<evidence type="ECO:0000256" key="1">
    <source>
        <dbReference type="SAM" id="MobiDB-lite"/>
    </source>
</evidence>
<organism evidence="2 3">
    <name type="scientific">Nesidiocoris tenuis</name>
    <dbReference type="NCBI Taxonomy" id="355587"/>
    <lineage>
        <taxon>Eukaryota</taxon>
        <taxon>Metazoa</taxon>
        <taxon>Ecdysozoa</taxon>
        <taxon>Arthropoda</taxon>
        <taxon>Hexapoda</taxon>
        <taxon>Insecta</taxon>
        <taxon>Pterygota</taxon>
        <taxon>Neoptera</taxon>
        <taxon>Paraneoptera</taxon>
        <taxon>Hemiptera</taxon>
        <taxon>Heteroptera</taxon>
        <taxon>Panheteroptera</taxon>
        <taxon>Cimicomorpha</taxon>
        <taxon>Miridae</taxon>
        <taxon>Dicyphina</taxon>
        <taxon>Nesidiocoris</taxon>
    </lineage>
</organism>
<evidence type="ECO:0000313" key="2">
    <source>
        <dbReference type="EMBL" id="CAB0014607.1"/>
    </source>
</evidence>
<proteinExistence type="predicted"/>
<gene>
    <name evidence="2" type="ORF">NTEN_LOCUS19027</name>
</gene>